<dbReference type="GO" id="GO:0000981">
    <property type="term" value="F:DNA-binding transcription factor activity, RNA polymerase II-specific"/>
    <property type="evidence" value="ECO:0007669"/>
    <property type="project" value="InterPro"/>
</dbReference>
<evidence type="ECO:0000256" key="4">
    <source>
        <dbReference type="ARBA" id="ARBA00023242"/>
    </source>
</evidence>
<dbReference type="AlphaFoldDB" id="A0A8C4WW01"/>
<dbReference type="GO" id="GO:0003677">
    <property type="term" value="F:DNA binding"/>
    <property type="evidence" value="ECO:0007669"/>
    <property type="project" value="UniProtKB-UniRule"/>
</dbReference>
<comment type="similarity">
    <text evidence="5">Belongs to the BAR homeobox family.</text>
</comment>
<dbReference type="InterPro" id="IPR001356">
    <property type="entry name" value="HD"/>
</dbReference>
<dbReference type="InterPro" id="IPR009057">
    <property type="entry name" value="Homeodomain-like_sf"/>
</dbReference>
<organism evidence="9 10">
    <name type="scientific">Eptatretus burgeri</name>
    <name type="common">Inshore hagfish</name>
    <dbReference type="NCBI Taxonomy" id="7764"/>
    <lineage>
        <taxon>Eukaryota</taxon>
        <taxon>Metazoa</taxon>
        <taxon>Chordata</taxon>
        <taxon>Craniata</taxon>
        <taxon>Vertebrata</taxon>
        <taxon>Cyclostomata</taxon>
        <taxon>Myxini</taxon>
        <taxon>Myxiniformes</taxon>
        <taxon>Myxinidae</taxon>
        <taxon>Eptatretinae</taxon>
        <taxon>Eptatretus</taxon>
    </lineage>
</organism>
<keyword evidence="4 6" id="KW-0539">Nucleus</keyword>
<dbReference type="InterPro" id="IPR017970">
    <property type="entry name" value="Homeobox_CS"/>
</dbReference>
<dbReference type="PANTHER" id="PTHR24333:SF5">
    <property type="entry name" value="VENT HOMEOBOX"/>
    <property type="match status" value="1"/>
</dbReference>
<dbReference type="SUPFAM" id="SSF46689">
    <property type="entry name" value="Homeodomain-like"/>
    <property type="match status" value="1"/>
</dbReference>
<keyword evidence="2 6" id="KW-0238">DNA-binding</keyword>
<keyword evidence="3 6" id="KW-0371">Homeobox</keyword>
<proteinExistence type="inferred from homology"/>
<dbReference type="SMART" id="SM00389">
    <property type="entry name" value="HOX"/>
    <property type="match status" value="1"/>
</dbReference>
<protein>
    <submittedName>
        <fullName evidence="9">BarH-like homeobox 2</fullName>
    </submittedName>
</protein>
<dbReference type="PANTHER" id="PTHR24333">
    <property type="entry name" value="HOMEO BOX HB9 LIKE A-RELATED"/>
    <property type="match status" value="1"/>
</dbReference>
<dbReference type="Ensembl" id="ENSEBUT00000015018.1">
    <property type="protein sequence ID" value="ENSEBUP00000014442.1"/>
    <property type="gene ID" value="ENSEBUG00000009098.1"/>
</dbReference>
<dbReference type="GO" id="GO:0005634">
    <property type="term" value="C:nucleus"/>
    <property type="evidence" value="ECO:0007669"/>
    <property type="project" value="UniProtKB-SubCell"/>
</dbReference>
<name>A0A8C4WW01_EPTBU</name>
<evidence type="ECO:0000256" key="3">
    <source>
        <dbReference type="ARBA" id="ARBA00023155"/>
    </source>
</evidence>
<evidence type="ECO:0000256" key="1">
    <source>
        <dbReference type="ARBA" id="ARBA00004123"/>
    </source>
</evidence>
<evidence type="ECO:0000256" key="5">
    <source>
        <dbReference type="ARBA" id="ARBA00038196"/>
    </source>
</evidence>
<accession>A0A8C4WW01</accession>
<evidence type="ECO:0000256" key="6">
    <source>
        <dbReference type="PROSITE-ProRule" id="PRU00108"/>
    </source>
</evidence>
<evidence type="ECO:0000313" key="10">
    <source>
        <dbReference type="Proteomes" id="UP000694388"/>
    </source>
</evidence>
<feature type="domain" description="Homeobox" evidence="8">
    <location>
        <begin position="172"/>
        <end position="232"/>
    </location>
</feature>
<dbReference type="CDD" id="cd00086">
    <property type="entry name" value="homeodomain"/>
    <property type="match status" value="1"/>
</dbReference>
<evidence type="ECO:0000259" key="8">
    <source>
        <dbReference type="PROSITE" id="PS50071"/>
    </source>
</evidence>
<dbReference type="GeneTree" id="ENSGT00940000158611"/>
<evidence type="ECO:0000256" key="2">
    <source>
        <dbReference type="ARBA" id="ARBA00023125"/>
    </source>
</evidence>
<comment type="subcellular location">
    <subcellularLocation>
        <location evidence="1 6 7">Nucleus</location>
    </subcellularLocation>
</comment>
<dbReference type="Gene3D" id="1.10.10.60">
    <property type="entry name" value="Homeodomain-like"/>
    <property type="match status" value="1"/>
</dbReference>
<dbReference type="PRINTS" id="PR00024">
    <property type="entry name" value="HOMEOBOX"/>
</dbReference>
<sequence>MPVVVEPGREKTSFLLLDCHIFLTIHPSSSASSRTSSATSPCMTTVTCMSPASCMIEPFPAPLLCESGIWHHTALPRSAASSFLIRDILGEGKPLATCAPYSTGGSALPRDTVDASQGGTGCSAEESCREVWEDGAALYWWGVEQGWEKERGVGERGVSDGDCSTVLSLHTRKPRKARTAFSDRQLAELERSFDRHKYLSVQDRLDLASNLDLSDTQVKTWYQNRRTKWKRQTAVGVELLTDASTYSALQRLFHMPYLCPGAGPQPPPSIPLSLTHLDPTSAATMFIYRSPGQGDLVNGGTRENLVGTTTPQEGILPRMVLHDSTVTAFIGHH</sequence>
<dbReference type="Pfam" id="PF00046">
    <property type="entry name" value="Homeodomain"/>
    <property type="match status" value="1"/>
</dbReference>
<dbReference type="InterPro" id="IPR050848">
    <property type="entry name" value="Homeobox_TF"/>
</dbReference>
<reference evidence="9" key="1">
    <citation type="submission" date="2025-08" db="UniProtKB">
        <authorList>
            <consortium name="Ensembl"/>
        </authorList>
    </citation>
    <scope>IDENTIFICATION</scope>
</reference>
<reference evidence="9" key="2">
    <citation type="submission" date="2025-09" db="UniProtKB">
        <authorList>
            <consortium name="Ensembl"/>
        </authorList>
    </citation>
    <scope>IDENTIFICATION</scope>
</reference>
<dbReference type="PROSITE" id="PS50071">
    <property type="entry name" value="HOMEOBOX_2"/>
    <property type="match status" value="1"/>
</dbReference>
<dbReference type="InterPro" id="IPR020479">
    <property type="entry name" value="HD_metazoa"/>
</dbReference>
<keyword evidence="10" id="KW-1185">Reference proteome</keyword>
<evidence type="ECO:0000256" key="7">
    <source>
        <dbReference type="RuleBase" id="RU000682"/>
    </source>
</evidence>
<evidence type="ECO:0000313" key="9">
    <source>
        <dbReference type="Ensembl" id="ENSEBUP00000014442.1"/>
    </source>
</evidence>
<feature type="DNA-binding region" description="Homeobox" evidence="6">
    <location>
        <begin position="174"/>
        <end position="233"/>
    </location>
</feature>
<dbReference type="PROSITE" id="PS00027">
    <property type="entry name" value="HOMEOBOX_1"/>
    <property type="match status" value="1"/>
</dbReference>
<dbReference type="Proteomes" id="UP000694388">
    <property type="component" value="Unplaced"/>
</dbReference>